<protein>
    <submittedName>
        <fullName evidence="2">Protein involved in cellulose biosynthesis (CelD)-like protein</fullName>
    </submittedName>
</protein>
<evidence type="ECO:0000313" key="3">
    <source>
        <dbReference type="Proteomes" id="UP000008207"/>
    </source>
</evidence>
<keyword evidence="3" id="KW-1185">Reference proteome</keyword>
<evidence type="ECO:0000259" key="1">
    <source>
        <dbReference type="Pfam" id="PF13480"/>
    </source>
</evidence>
<accession>B8IPB2</accession>
<proteinExistence type="predicted"/>
<sequence length="379" mass="42666">MHDALSVSDFASVPEVAAPRSWSATIDHDLAHLERPWSDLEARADGSVFQSYSWCRAWVEASRRAGCRETPYIVSLWSGDRLVVLLPLVLRHLGPFRILHMLGEPATQYSDALVERGIHREPWITAAWETLTSFRGVDAIMFRGVRADAAMAPLLAECCGGCVTRSEEAPFSDFRPDARNGPVRRRSARTRNTLRRHQRDLAEHGPVAFELVGDAAGRVEAMREALRLKHAWLNRTRRISAGYAHPANRFFLEAIAACPDFLVARLSVGGHTAAVEAGILRQGYYASLVQSYDDRFAEHGPGRLLFWSMVEQAAEIGIEVLDFLAPAYPHKREWANDAMPVSDYVIPLRLWGQGPLAYVRHVRPRMKLWLERLRRLGTA</sequence>
<name>B8IPB2_METNO</name>
<dbReference type="KEGG" id="mno:Mnod_5588"/>
<dbReference type="AlphaFoldDB" id="B8IPB2"/>
<dbReference type="STRING" id="460265.Mnod_5588"/>
<dbReference type="HOGENOM" id="CLU_046277_3_0_5"/>
<dbReference type="InterPro" id="IPR016181">
    <property type="entry name" value="Acyl_CoA_acyltransferase"/>
</dbReference>
<organism evidence="2 3">
    <name type="scientific">Methylobacterium nodulans (strain LMG 21967 / CNCM I-2342 / ORS 2060)</name>
    <dbReference type="NCBI Taxonomy" id="460265"/>
    <lineage>
        <taxon>Bacteria</taxon>
        <taxon>Pseudomonadati</taxon>
        <taxon>Pseudomonadota</taxon>
        <taxon>Alphaproteobacteria</taxon>
        <taxon>Hyphomicrobiales</taxon>
        <taxon>Methylobacteriaceae</taxon>
        <taxon>Methylobacterium</taxon>
    </lineage>
</organism>
<dbReference type="EMBL" id="CP001349">
    <property type="protein sequence ID" value="ACL60430.1"/>
    <property type="molecule type" value="Genomic_DNA"/>
</dbReference>
<reference evidence="2 3" key="1">
    <citation type="submission" date="2009-01" db="EMBL/GenBank/DDBJ databases">
        <title>Complete sequence of chromosome of Methylobacterium nodulans ORS 2060.</title>
        <authorList>
            <consortium name="US DOE Joint Genome Institute"/>
            <person name="Lucas S."/>
            <person name="Copeland A."/>
            <person name="Lapidus A."/>
            <person name="Glavina del Rio T."/>
            <person name="Dalin E."/>
            <person name="Tice H."/>
            <person name="Bruce D."/>
            <person name="Goodwin L."/>
            <person name="Pitluck S."/>
            <person name="Sims D."/>
            <person name="Brettin T."/>
            <person name="Detter J.C."/>
            <person name="Han C."/>
            <person name="Larimer F."/>
            <person name="Land M."/>
            <person name="Hauser L."/>
            <person name="Kyrpides N."/>
            <person name="Ivanova N."/>
            <person name="Marx C.J."/>
            <person name="Richardson P."/>
        </authorList>
    </citation>
    <scope>NUCLEOTIDE SEQUENCE [LARGE SCALE GENOMIC DNA]</scope>
    <source>
        <strain evidence="3">LMG 21967 / CNCM I-2342 / ORS 2060</strain>
    </source>
</reference>
<dbReference type="Pfam" id="PF13480">
    <property type="entry name" value="Acetyltransf_6"/>
    <property type="match status" value="1"/>
</dbReference>
<gene>
    <name evidence="2" type="ordered locus">Mnod_5588</name>
</gene>
<dbReference type="eggNOG" id="COG5653">
    <property type="taxonomic scope" value="Bacteria"/>
</dbReference>
<evidence type="ECO:0000313" key="2">
    <source>
        <dbReference type="EMBL" id="ACL60430.1"/>
    </source>
</evidence>
<feature type="domain" description="BioF2-like acetyltransferase" evidence="1">
    <location>
        <begin position="189"/>
        <end position="332"/>
    </location>
</feature>
<dbReference type="Proteomes" id="UP000008207">
    <property type="component" value="Chromosome"/>
</dbReference>
<dbReference type="SUPFAM" id="SSF55729">
    <property type="entry name" value="Acyl-CoA N-acyltransferases (Nat)"/>
    <property type="match status" value="1"/>
</dbReference>
<dbReference type="InterPro" id="IPR038740">
    <property type="entry name" value="BioF2-like_GNAT_dom"/>
</dbReference>